<organism evidence="4 5">
    <name type="scientific">Novosphingobium sediminicola</name>
    <dbReference type="NCBI Taxonomy" id="563162"/>
    <lineage>
        <taxon>Bacteria</taxon>
        <taxon>Pseudomonadati</taxon>
        <taxon>Pseudomonadota</taxon>
        <taxon>Alphaproteobacteria</taxon>
        <taxon>Sphingomonadales</taxon>
        <taxon>Sphingomonadaceae</taxon>
        <taxon>Novosphingobium</taxon>
    </lineage>
</organism>
<feature type="signal peptide" evidence="2">
    <location>
        <begin position="1"/>
        <end position="33"/>
    </location>
</feature>
<dbReference type="Gene3D" id="3.30.70.1070">
    <property type="entry name" value="Sporulation related repeat"/>
    <property type="match status" value="1"/>
</dbReference>
<dbReference type="SUPFAM" id="SSF110997">
    <property type="entry name" value="Sporulation related repeat"/>
    <property type="match status" value="1"/>
</dbReference>
<dbReference type="RefSeq" id="WP_183624971.1">
    <property type="nucleotide sequence ID" value="NZ_JACIDX010000006.1"/>
</dbReference>
<accession>A0A7W6CP21</accession>
<gene>
    <name evidence="4" type="ORF">GGR38_001976</name>
</gene>
<reference evidence="4 5" key="1">
    <citation type="submission" date="2020-08" db="EMBL/GenBank/DDBJ databases">
        <title>Genomic Encyclopedia of Type Strains, Phase IV (KMG-IV): sequencing the most valuable type-strain genomes for metagenomic binning, comparative biology and taxonomic classification.</title>
        <authorList>
            <person name="Goeker M."/>
        </authorList>
    </citation>
    <scope>NUCLEOTIDE SEQUENCE [LARGE SCALE GENOMIC DNA]</scope>
    <source>
        <strain evidence="4 5">DSM 27057</strain>
    </source>
</reference>
<dbReference type="PROSITE" id="PS51724">
    <property type="entry name" value="SPOR"/>
    <property type="match status" value="1"/>
</dbReference>
<name>A0A7W6CP21_9SPHN</name>
<feature type="compositionally biased region" description="Pro residues" evidence="1">
    <location>
        <begin position="329"/>
        <end position="338"/>
    </location>
</feature>
<evidence type="ECO:0000313" key="5">
    <source>
        <dbReference type="Proteomes" id="UP000548867"/>
    </source>
</evidence>
<protein>
    <submittedName>
        <fullName evidence="4">Flp pilus assembly protein TadD</fullName>
    </submittedName>
</protein>
<evidence type="ECO:0000256" key="1">
    <source>
        <dbReference type="SAM" id="MobiDB-lite"/>
    </source>
</evidence>
<dbReference type="Pfam" id="PF05036">
    <property type="entry name" value="SPOR"/>
    <property type="match status" value="1"/>
</dbReference>
<evidence type="ECO:0000313" key="4">
    <source>
        <dbReference type="EMBL" id="MBB3955027.1"/>
    </source>
</evidence>
<evidence type="ECO:0000259" key="3">
    <source>
        <dbReference type="PROSITE" id="PS51724"/>
    </source>
</evidence>
<evidence type="ECO:0000256" key="2">
    <source>
        <dbReference type="SAM" id="SignalP"/>
    </source>
</evidence>
<comment type="caution">
    <text evidence="4">The sequence shown here is derived from an EMBL/GenBank/DDBJ whole genome shotgun (WGS) entry which is preliminary data.</text>
</comment>
<feature type="domain" description="SPOR" evidence="3">
    <location>
        <begin position="543"/>
        <end position="625"/>
    </location>
</feature>
<dbReference type="InterPro" id="IPR036680">
    <property type="entry name" value="SPOR-like_sf"/>
</dbReference>
<dbReference type="EMBL" id="JACIDX010000006">
    <property type="protein sequence ID" value="MBB3955027.1"/>
    <property type="molecule type" value="Genomic_DNA"/>
</dbReference>
<dbReference type="AlphaFoldDB" id="A0A7W6CP21"/>
<sequence>MSAVWPEPRKLRAGLACVLLAGASALAAPGAWAQTPSTSTPVVQGEGMDANRAMSAALARLGRNPRDIEALLQAGESALALGDTQAAIGFLSRADRLQPYQPRVMASLASARMRMQDPVTALGLFEDAAKAGTLTGEQIADRGLAYDLVSDNVTAQRYYREALAAGAGDEAARRLALSLAIMGDRRAVETVLAPLLQKQDRGAWRIRAFAFAIMGREEEAVAITNSTMPPEMASAMAPYLRYMRKLTPAQQAAAANLGFFPQPSQIGQENARIADYIAGQHLKRPSFAGQGAVDQGLVPAGAPLGTRLAQAEVAPKAARRGASEELPPRGEPAPPEPMPSRVDAPAVPVELAAATSVPRPVPRVVEARPAATLASTPAAVSSFDLSRSAARAPQVATVDGDLDPAPRPAVVVAETRPQPVKAQPVAPAPIKAQPVAPAPVKLAVAKVAAKSAPGKKPSFAELFEDFGKVSTVTTPASGAVDIRKIQPAHNAPAPAPTPTATPTPAPVVLSAKEKAAEKAREKKLADKAEKVEKAEKVKEMAPPQHPSRIWVQIAAGRDNERILYDWRKLQRAEAELFKGQKPSISDWGRTGRVLVGPFETEAAAKAFNEKAHKAGHDGSFVWISPAGQVVDSL</sequence>
<dbReference type="InterPro" id="IPR007730">
    <property type="entry name" value="SPOR-like_dom"/>
</dbReference>
<dbReference type="SUPFAM" id="SSF48452">
    <property type="entry name" value="TPR-like"/>
    <property type="match status" value="1"/>
</dbReference>
<dbReference type="InterPro" id="IPR011990">
    <property type="entry name" value="TPR-like_helical_dom_sf"/>
</dbReference>
<feature type="region of interest" description="Disordered" evidence="1">
    <location>
        <begin position="311"/>
        <end position="343"/>
    </location>
</feature>
<dbReference type="GO" id="GO:0042834">
    <property type="term" value="F:peptidoglycan binding"/>
    <property type="evidence" value="ECO:0007669"/>
    <property type="project" value="InterPro"/>
</dbReference>
<keyword evidence="2" id="KW-0732">Signal</keyword>
<dbReference type="Gene3D" id="1.25.40.10">
    <property type="entry name" value="Tetratricopeptide repeat domain"/>
    <property type="match status" value="1"/>
</dbReference>
<proteinExistence type="predicted"/>
<feature type="chain" id="PRO_5030629468" evidence="2">
    <location>
        <begin position="34"/>
        <end position="633"/>
    </location>
</feature>
<keyword evidence="5" id="KW-1185">Reference proteome</keyword>
<dbReference type="Proteomes" id="UP000548867">
    <property type="component" value="Unassembled WGS sequence"/>
</dbReference>